<dbReference type="InterPro" id="IPR048365">
    <property type="entry name" value="TNP-like_RNaseH_N"/>
</dbReference>
<proteinExistence type="predicted"/>
<protein>
    <recommendedName>
        <fullName evidence="2">Transposable element P transposase-like RNase H domain-containing protein</fullName>
    </recommendedName>
</protein>
<keyword evidence="4" id="KW-1185">Reference proteome</keyword>
<sequence>MNQASYKRRKMTVSAASVSKKLVKRNLQLRREKAKVGKLQNNIAKMKQNNAAMSEEKLQESLTGLPEKQRQQVQACFEASKRKGTQGMKYSQEWVLECILMRIKSPKLYEHIRRHNIMVLPSKSGLHRYMKGYNSSFGLNENFFAASTEKTKDMDEFERHGGILIDEMKLSGCLKVTSNGRIEGFVDLGPYTSTDQNTETCDHGLVVLFQPFSGNFQQILGVFGSHSNVKAEVLCKIIVDATLAAERAGLVVDFVTTDAASWNRSMWRSFGIRGAADKTVCKVQHPADDNRSLHFLSDFHHLVKCVRNSIASTGLHIPEGYVRMDVVKEAWKCDNRDAVRLKAMPHVTKAVIGPNGCEKIKVNFAFSLFSDEVLRGLYAYCDDVERICGHGSSSATASFVRRMSKLTAAMTPRCSRGAMRIGSISRTEVKSFLAYLDAWEAHVGKLGFLTPGTT</sequence>
<accession>A0A9J6G8N9</accession>
<dbReference type="EMBL" id="JABSTR010000005">
    <property type="protein sequence ID" value="KAH9371810.1"/>
    <property type="molecule type" value="Genomic_DNA"/>
</dbReference>
<feature type="coiled-coil region" evidence="1">
    <location>
        <begin position="29"/>
        <end position="56"/>
    </location>
</feature>
<evidence type="ECO:0000313" key="4">
    <source>
        <dbReference type="Proteomes" id="UP000821853"/>
    </source>
</evidence>
<gene>
    <name evidence="3" type="ORF">HPB48_018449</name>
</gene>
<comment type="caution">
    <text evidence="3">The sequence shown here is derived from an EMBL/GenBank/DDBJ whole genome shotgun (WGS) entry which is preliminary data.</text>
</comment>
<dbReference type="Proteomes" id="UP000821853">
    <property type="component" value="Chromosome 3"/>
</dbReference>
<evidence type="ECO:0000256" key="1">
    <source>
        <dbReference type="SAM" id="Coils"/>
    </source>
</evidence>
<reference evidence="3 4" key="1">
    <citation type="journal article" date="2020" name="Cell">
        <title>Large-Scale Comparative Analyses of Tick Genomes Elucidate Their Genetic Diversity and Vector Capacities.</title>
        <authorList>
            <consortium name="Tick Genome and Microbiome Consortium (TIGMIC)"/>
            <person name="Jia N."/>
            <person name="Wang J."/>
            <person name="Shi W."/>
            <person name="Du L."/>
            <person name="Sun Y."/>
            <person name="Zhan W."/>
            <person name="Jiang J.F."/>
            <person name="Wang Q."/>
            <person name="Zhang B."/>
            <person name="Ji P."/>
            <person name="Bell-Sakyi L."/>
            <person name="Cui X.M."/>
            <person name="Yuan T.T."/>
            <person name="Jiang B.G."/>
            <person name="Yang W.F."/>
            <person name="Lam T.T."/>
            <person name="Chang Q.C."/>
            <person name="Ding S.J."/>
            <person name="Wang X.J."/>
            <person name="Zhu J.G."/>
            <person name="Ruan X.D."/>
            <person name="Zhao L."/>
            <person name="Wei J.T."/>
            <person name="Ye R.Z."/>
            <person name="Que T.C."/>
            <person name="Du C.H."/>
            <person name="Zhou Y.H."/>
            <person name="Cheng J.X."/>
            <person name="Dai P.F."/>
            <person name="Guo W.B."/>
            <person name="Han X.H."/>
            <person name="Huang E.J."/>
            <person name="Li L.F."/>
            <person name="Wei W."/>
            <person name="Gao Y.C."/>
            <person name="Liu J.Z."/>
            <person name="Shao H.Z."/>
            <person name="Wang X."/>
            <person name="Wang C.C."/>
            <person name="Yang T.C."/>
            <person name="Huo Q.B."/>
            <person name="Li W."/>
            <person name="Chen H.Y."/>
            <person name="Chen S.E."/>
            <person name="Zhou L.G."/>
            <person name="Ni X.B."/>
            <person name="Tian J.H."/>
            <person name="Sheng Y."/>
            <person name="Liu T."/>
            <person name="Pan Y.S."/>
            <person name="Xia L.Y."/>
            <person name="Li J."/>
            <person name="Zhao F."/>
            <person name="Cao W.C."/>
        </authorList>
    </citation>
    <scope>NUCLEOTIDE SEQUENCE [LARGE SCALE GENOMIC DNA]</scope>
    <source>
        <strain evidence="3">HaeL-2018</strain>
    </source>
</reference>
<evidence type="ECO:0000259" key="2">
    <source>
        <dbReference type="Pfam" id="PF21787"/>
    </source>
</evidence>
<keyword evidence="1" id="KW-0175">Coiled coil</keyword>
<dbReference type="VEuPathDB" id="VectorBase:HLOH_046863"/>
<feature type="domain" description="Transposable element P transposase-like RNase H" evidence="2">
    <location>
        <begin position="137"/>
        <end position="271"/>
    </location>
</feature>
<dbReference type="OrthoDB" id="6495475at2759"/>
<dbReference type="Pfam" id="PF21787">
    <property type="entry name" value="TNP-like_RNaseH_N"/>
    <property type="match status" value="1"/>
</dbReference>
<organism evidence="3 4">
    <name type="scientific">Haemaphysalis longicornis</name>
    <name type="common">Bush tick</name>
    <dbReference type="NCBI Taxonomy" id="44386"/>
    <lineage>
        <taxon>Eukaryota</taxon>
        <taxon>Metazoa</taxon>
        <taxon>Ecdysozoa</taxon>
        <taxon>Arthropoda</taxon>
        <taxon>Chelicerata</taxon>
        <taxon>Arachnida</taxon>
        <taxon>Acari</taxon>
        <taxon>Parasitiformes</taxon>
        <taxon>Ixodida</taxon>
        <taxon>Ixodoidea</taxon>
        <taxon>Ixodidae</taxon>
        <taxon>Haemaphysalinae</taxon>
        <taxon>Haemaphysalis</taxon>
    </lineage>
</organism>
<dbReference type="AlphaFoldDB" id="A0A9J6G8N9"/>
<evidence type="ECO:0000313" key="3">
    <source>
        <dbReference type="EMBL" id="KAH9371810.1"/>
    </source>
</evidence>
<name>A0A9J6G8N9_HAELO</name>
<dbReference type="OMA" id="RICGHGS"/>